<dbReference type="SUPFAM" id="SSF54897">
    <property type="entry name" value="Protease propeptides/inhibitors"/>
    <property type="match status" value="1"/>
</dbReference>
<organism evidence="11 12">
    <name type="scientific">Ambrosiozyma monospora</name>
    <name type="common">Yeast</name>
    <name type="synonym">Endomycopsis monosporus</name>
    <dbReference type="NCBI Taxonomy" id="43982"/>
    <lineage>
        <taxon>Eukaryota</taxon>
        <taxon>Fungi</taxon>
        <taxon>Dikarya</taxon>
        <taxon>Ascomycota</taxon>
        <taxon>Saccharomycotina</taxon>
        <taxon>Pichiomycetes</taxon>
        <taxon>Pichiales</taxon>
        <taxon>Pichiaceae</taxon>
        <taxon>Ambrosiozyma</taxon>
    </lineage>
</organism>
<protein>
    <submittedName>
        <fullName evidence="11">Unnamed protein product</fullName>
    </submittedName>
</protein>
<comment type="similarity">
    <text evidence="1 5 6">Belongs to the peptidase S8 family.</text>
</comment>
<comment type="caution">
    <text evidence="11">The sequence shown here is derived from an EMBL/GenBank/DDBJ whole genome shotgun (WGS) entry which is preliminary data.</text>
</comment>
<evidence type="ECO:0000313" key="11">
    <source>
        <dbReference type="EMBL" id="GMG40265.1"/>
    </source>
</evidence>
<dbReference type="PROSITE" id="PS51892">
    <property type="entry name" value="SUBTILASE"/>
    <property type="match status" value="1"/>
</dbReference>
<keyword evidence="3 5" id="KW-0378">Hydrolase</keyword>
<dbReference type="PANTHER" id="PTHR43806">
    <property type="entry name" value="PEPTIDASE S8"/>
    <property type="match status" value="1"/>
</dbReference>
<dbReference type="InterPro" id="IPR000209">
    <property type="entry name" value="Peptidase_S8/S53_dom"/>
</dbReference>
<dbReference type="InterPro" id="IPR034193">
    <property type="entry name" value="PCSK9_ProteinaseK-like"/>
</dbReference>
<feature type="active site" description="Charge relay system" evidence="5">
    <location>
        <position position="198"/>
    </location>
</feature>
<reference evidence="11" key="1">
    <citation type="submission" date="2023-04" db="EMBL/GenBank/DDBJ databases">
        <title>Ambrosiozyma monospora NBRC 1965.</title>
        <authorList>
            <person name="Ichikawa N."/>
            <person name="Sato H."/>
            <person name="Tonouchi N."/>
        </authorList>
    </citation>
    <scope>NUCLEOTIDE SEQUENCE</scope>
    <source>
        <strain evidence="11">NBRC 1965</strain>
    </source>
</reference>
<dbReference type="PANTHER" id="PTHR43806:SF13">
    <property type="entry name" value="SUBTILASE-TYPE PROTEINASE RRT12"/>
    <property type="match status" value="1"/>
</dbReference>
<feature type="chain" id="PRO_5040980393" evidence="8">
    <location>
        <begin position="28"/>
        <end position="434"/>
    </location>
</feature>
<proteinExistence type="inferred from homology"/>
<dbReference type="InterPro" id="IPR015500">
    <property type="entry name" value="Peptidase_S8_subtilisin-rel"/>
</dbReference>
<feature type="signal peptide" evidence="8">
    <location>
        <begin position="1"/>
        <end position="27"/>
    </location>
</feature>
<evidence type="ECO:0000313" key="12">
    <source>
        <dbReference type="Proteomes" id="UP001165063"/>
    </source>
</evidence>
<dbReference type="AlphaFoldDB" id="A0A9W7DM18"/>
<evidence type="ECO:0000256" key="6">
    <source>
        <dbReference type="RuleBase" id="RU003355"/>
    </source>
</evidence>
<dbReference type="InterPro" id="IPR023828">
    <property type="entry name" value="Peptidase_S8_Ser-AS"/>
</dbReference>
<dbReference type="EMBL" id="BSXU01003631">
    <property type="protein sequence ID" value="GMG40265.1"/>
    <property type="molecule type" value="Genomic_DNA"/>
</dbReference>
<dbReference type="InterPro" id="IPR022398">
    <property type="entry name" value="Peptidase_S8_His-AS"/>
</dbReference>
<keyword evidence="4 5" id="KW-0720">Serine protease</keyword>
<evidence type="ECO:0000259" key="10">
    <source>
        <dbReference type="Pfam" id="PF05922"/>
    </source>
</evidence>
<dbReference type="Gene3D" id="3.40.50.200">
    <property type="entry name" value="Peptidase S8/S53 domain"/>
    <property type="match status" value="1"/>
</dbReference>
<dbReference type="Proteomes" id="UP001165063">
    <property type="component" value="Unassembled WGS sequence"/>
</dbReference>
<dbReference type="InterPro" id="IPR036852">
    <property type="entry name" value="Peptidase_S8/S53_dom_sf"/>
</dbReference>
<dbReference type="GO" id="GO:0006508">
    <property type="term" value="P:proteolysis"/>
    <property type="evidence" value="ECO:0007669"/>
    <property type="project" value="UniProtKB-KW"/>
</dbReference>
<dbReference type="InterPro" id="IPR010259">
    <property type="entry name" value="S8pro/Inhibitor_I9"/>
</dbReference>
<evidence type="ECO:0000256" key="1">
    <source>
        <dbReference type="ARBA" id="ARBA00011073"/>
    </source>
</evidence>
<dbReference type="OrthoDB" id="206201at2759"/>
<dbReference type="Pfam" id="PF00082">
    <property type="entry name" value="Peptidase_S8"/>
    <property type="match status" value="1"/>
</dbReference>
<dbReference type="InterPro" id="IPR050131">
    <property type="entry name" value="Peptidase_S8_subtilisin-like"/>
</dbReference>
<evidence type="ECO:0000259" key="9">
    <source>
        <dbReference type="Pfam" id="PF00082"/>
    </source>
</evidence>
<evidence type="ECO:0000256" key="3">
    <source>
        <dbReference type="ARBA" id="ARBA00022801"/>
    </source>
</evidence>
<evidence type="ECO:0000256" key="4">
    <source>
        <dbReference type="ARBA" id="ARBA00022825"/>
    </source>
</evidence>
<dbReference type="PROSITE" id="PS00136">
    <property type="entry name" value="SUBTILASE_ASP"/>
    <property type="match status" value="1"/>
</dbReference>
<sequence>MRFFTHPVTCSTTVLFTTWILSTVANAGIIDPEKLKVVKDKVVSDTRYFIKMKSPKTAEKLCVLDDKIKSASEHIRDGIEKVISFSDFEGFSGNFSPETMERISKNPLVSAIVPDSLVRAMDIETQYGAPTHLVRLSQPGAVNFGDGDYYYDDDVQGEGVTAYVIDTGIMIDQPEFEERAFLGPNFSSDARNIDYVGHGTHVAGVIGSATYGVAKKIDIVSIKVLDRFGQGTLSSVIAGLEFAVNHRQSVGNPGVANLSLGAARSPVLDEAIEAAFESGLFIVSAAGNSNVDACKTSPAGSPHAYTVGAIDPRRDRIAGFSNWGQCVDIFASGVGIESLSNNERDLDERQVLTGTSMASPIVCGLVAFELEKGTPLDDIPSALSDISFKNAIPKSSIMLRPGSPNKIASSGLTDPDANAQSIVDAPEQANSTTD</sequence>
<dbReference type="InterPro" id="IPR023827">
    <property type="entry name" value="Peptidase_S8_Asp-AS"/>
</dbReference>
<dbReference type="GO" id="GO:0004252">
    <property type="term" value="F:serine-type endopeptidase activity"/>
    <property type="evidence" value="ECO:0007669"/>
    <property type="project" value="UniProtKB-UniRule"/>
</dbReference>
<dbReference type="PRINTS" id="PR00723">
    <property type="entry name" value="SUBTILISIN"/>
</dbReference>
<gene>
    <name evidence="11" type="ORF">Amon01_000603400</name>
</gene>
<feature type="active site" description="Charge relay system" evidence="5">
    <location>
        <position position="166"/>
    </location>
</feature>
<dbReference type="CDD" id="cd04077">
    <property type="entry name" value="Peptidases_S8_PCSK9_ProteinaseK_like"/>
    <property type="match status" value="1"/>
</dbReference>
<feature type="domain" description="Peptidase S8/S53" evidence="9">
    <location>
        <begin position="157"/>
        <end position="371"/>
    </location>
</feature>
<evidence type="ECO:0000256" key="7">
    <source>
        <dbReference type="SAM" id="MobiDB-lite"/>
    </source>
</evidence>
<name>A0A9W7DM18_AMBMO</name>
<dbReference type="FunFam" id="3.40.50.200:FF:000007">
    <property type="entry name" value="Subtilisin-like serine protease"/>
    <property type="match status" value="1"/>
</dbReference>
<dbReference type="PROSITE" id="PS00137">
    <property type="entry name" value="SUBTILASE_HIS"/>
    <property type="match status" value="1"/>
</dbReference>
<accession>A0A9W7DM18</accession>
<evidence type="ECO:0000256" key="5">
    <source>
        <dbReference type="PROSITE-ProRule" id="PRU01240"/>
    </source>
</evidence>
<keyword evidence="2 5" id="KW-0645">Protease</keyword>
<feature type="region of interest" description="Disordered" evidence="7">
    <location>
        <begin position="399"/>
        <end position="434"/>
    </location>
</feature>
<evidence type="ECO:0000256" key="8">
    <source>
        <dbReference type="SAM" id="SignalP"/>
    </source>
</evidence>
<dbReference type="PROSITE" id="PS00138">
    <property type="entry name" value="SUBTILASE_SER"/>
    <property type="match status" value="1"/>
</dbReference>
<keyword evidence="12" id="KW-1185">Reference proteome</keyword>
<keyword evidence="8" id="KW-0732">Signal</keyword>
<dbReference type="Pfam" id="PF05922">
    <property type="entry name" value="Inhibitor_I9"/>
    <property type="match status" value="1"/>
</dbReference>
<feature type="active site" description="Charge relay system" evidence="5">
    <location>
        <position position="356"/>
    </location>
</feature>
<feature type="domain" description="Inhibitor I9" evidence="10">
    <location>
        <begin position="73"/>
        <end position="120"/>
    </location>
</feature>
<evidence type="ECO:0000256" key="2">
    <source>
        <dbReference type="ARBA" id="ARBA00022670"/>
    </source>
</evidence>
<dbReference type="SUPFAM" id="SSF52743">
    <property type="entry name" value="Subtilisin-like"/>
    <property type="match status" value="1"/>
</dbReference>